<dbReference type="OrthoDB" id="3248909at2759"/>
<comment type="caution">
    <text evidence="2">The sequence shown here is derived from an EMBL/GenBank/DDBJ whole genome shotgun (WGS) entry which is preliminary data.</text>
</comment>
<keyword evidence="1" id="KW-0812">Transmembrane</keyword>
<sequence length="187" mass="20878">MSHSPVGLEDVASERFNIRDRDRGLNMDFMSYANLHKVRNDPTALLDTTLLLRHSEKTFQTFFKHFAVSGHWVDAGGDTESAVFEEKQGPYSSEDLWVNGTVAERIEIPSMNETATWLSLSIIFVLVVILVVLISLQIVYPKNSMQHHVECLADVLAMVAGSDELLKMSREVGIEGVERSGVQTKLG</sequence>
<evidence type="ECO:0000256" key="1">
    <source>
        <dbReference type="SAM" id="Phobius"/>
    </source>
</evidence>
<dbReference type="Proteomes" id="UP001140560">
    <property type="component" value="Unassembled WGS sequence"/>
</dbReference>
<gene>
    <name evidence="2" type="ORF">N0V83_005646</name>
</gene>
<dbReference type="EMBL" id="JAPEUY010000009">
    <property type="protein sequence ID" value="KAJ4369882.1"/>
    <property type="molecule type" value="Genomic_DNA"/>
</dbReference>
<keyword evidence="3" id="KW-1185">Reference proteome</keyword>
<dbReference type="AlphaFoldDB" id="A0A9W9CMG0"/>
<evidence type="ECO:0000313" key="3">
    <source>
        <dbReference type="Proteomes" id="UP001140560"/>
    </source>
</evidence>
<accession>A0A9W9CMG0</accession>
<keyword evidence="1" id="KW-0472">Membrane</keyword>
<reference evidence="2" key="1">
    <citation type="submission" date="2022-10" db="EMBL/GenBank/DDBJ databases">
        <title>Tapping the CABI collections for fungal endophytes: first genome assemblies for Collariella, Neodidymelliopsis, Ascochyta clinopodiicola, Didymella pomorum, Didymosphaeria variabile, Neocosmospora piperis and Neocucurbitaria cava.</title>
        <authorList>
            <person name="Hill R."/>
        </authorList>
    </citation>
    <scope>NUCLEOTIDE SEQUENCE</scope>
    <source>
        <strain evidence="2">IMI 356814</strain>
    </source>
</reference>
<keyword evidence="1" id="KW-1133">Transmembrane helix</keyword>
<feature type="transmembrane region" description="Helical" evidence="1">
    <location>
        <begin position="117"/>
        <end position="140"/>
    </location>
</feature>
<name>A0A9W9CMG0_9PLEO</name>
<proteinExistence type="predicted"/>
<organism evidence="2 3">
    <name type="scientific">Neocucurbitaria cava</name>
    <dbReference type="NCBI Taxonomy" id="798079"/>
    <lineage>
        <taxon>Eukaryota</taxon>
        <taxon>Fungi</taxon>
        <taxon>Dikarya</taxon>
        <taxon>Ascomycota</taxon>
        <taxon>Pezizomycotina</taxon>
        <taxon>Dothideomycetes</taxon>
        <taxon>Pleosporomycetidae</taxon>
        <taxon>Pleosporales</taxon>
        <taxon>Pleosporineae</taxon>
        <taxon>Cucurbitariaceae</taxon>
        <taxon>Neocucurbitaria</taxon>
    </lineage>
</organism>
<protein>
    <submittedName>
        <fullName evidence="2">Uncharacterized protein</fullName>
    </submittedName>
</protein>
<evidence type="ECO:0000313" key="2">
    <source>
        <dbReference type="EMBL" id="KAJ4369882.1"/>
    </source>
</evidence>